<protein>
    <recommendedName>
        <fullName evidence="9">CW-type domain-containing protein</fullName>
    </recommendedName>
</protein>
<keyword evidence="5 7" id="KW-0175">Coiled coil</keyword>
<feature type="compositionally biased region" description="Acidic residues" evidence="8">
    <location>
        <begin position="630"/>
        <end position="649"/>
    </location>
</feature>
<feature type="compositionally biased region" description="Polar residues" evidence="8">
    <location>
        <begin position="728"/>
        <end position="742"/>
    </location>
</feature>
<evidence type="ECO:0000256" key="3">
    <source>
        <dbReference type="ARBA" id="ARBA00022771"/>
    </source>
</evidence>
<name>A0AAN9BMX1_9CAEN</name>
<comment type="caution">
    <text evidence="10">The sequence shown here is derived from an EMBL/GenBank/DDBJ whole genome shotgun (WGS) entry which is preliminary data.</text>
</comment>
<feature type="compositionally biased region" description="Basic and acidic residues" evidence="8">
    <location>
        <begin position="818"/>
        <end position="840"/>
    </location>
</feature>
<dbReference type="PROSITE" id="PS51050">
    <property type="entry name" value="ZF_CW"/>
    <property type="match status" value="1"/>
</dbReference>
<dbReference type="AlphaFoldDB" id="A0AAN9BMX1"/>
<sequence length="914" mass="102256">MANLTRGIPLSKISPKFLHSNATSHTWPFSAIAELIDNAYDPDVAADELRIDKCVIHGQLCMVFQDDGNGMTFEHLLKMLSFGYCEKDEFENNINHLPIGHYGNGFKSGSMRLGKDAVVLTASKKSASVGFLSQTYLEAIGADCVFVPMIEYRLPHLERFKSQESRNNLEAILKQSPFRTEQDLKNELRSLLKNKSATGTKIVLYNLRRHQGGKLELDFESDNTDIRNPESHEVDLTSVYHRTSQVETSEYMRSLRVYCGLLFLRPRMKIYIRGEKVKTQLISKSLSSTEIDVYKPTWLTKPLRITFGFSTKSPLREDYGVMFYHRNRLIKAYEKLGYQKQPNDLGTGVVGVVQVDFLKPVHNKQDFEKDEKYNAIMSAIGLKLNDYWNEKKNGQTGPVDALSPSQIADWLWVQCERCLKWRRLPDSSRDTGLPDQWFCHMNPDPTHNRCDIVEEPEDEDEAVQRPTYAKTFKKKQEEKKRKRQADIAAKEAELKAREAALLEAQRQQEMSEVTSSQQSRRELAALQRALQEAKKREEDHKRLIVKIQYQKRQSAAQQHSLVAAAQTLQNGTTVASELLEVATALGVESPVSSTSGKRGKKRRRMSSTSVKKIMNITTEQGDMMTIERADTDDDDDEPAEEPTIETDTAEEGHYEYMEPSSPAQASDSVADQSSPASKPKTSAATSKSSTPSATSTAASTSSFSAATPSTPAAASTTTSSVVVTPSTDTLSHPEATSTPKPQTSRRSKKAVSEVSMIDLTLEEGDGSENEVNTTVTAPEAADVKPDVNELNRQLQADAEKQQPLLNGEQEGDGDEEAQADKETESSDNDGKDLDPKVKVKVEEDSKLGQVRHKYKLLTQRFQNLQHNVHKLLSFIVPDVNLGDEEDIEHIVTEMIRVNCNLAEQTKESSSSSSS</sequence>
<dbReference type="InterPro" id="IPR036890">
    <property type="entry name" value="HATPase_C_sf"/>
</dbReference>
<reference evidence="10 11" key="1">
    <citation type="submission" date="2024-02" db="EMBL/GenBank/DDBJ databases">
        <title>Chromosome-scale genome assembly of the rough periwinkle Littorina saxatilis.</title>
        <authorList>
            <person name="De Jode A."/>
            <person name="Faria R."/>
            <person name="Formenti G."/>
            <person name="Sims Y."/>
            <person name="Smith T.P."/>
            <person name="Tracey A."/>
            <person name="Wood J.M.D."/>
            <person name="Zagrodzka Z.B."/>
            <person name="Johannesson K."/>
            <person name="Butlin R.K."/>
            <person name="Leder E.H."/>
        </authorList>
    </citation>
    <scope>NUCLEOTIDE SEQUENCE [LARGE SCALE GENOMIC DNA]</scope>
    <source>
        <strain evidence="10">Snail1</strain>
        <tissue evidence="10">Muscle</tissue>
    </source>
</reference>
<dbReference type="Gene3D" id="3.30.40.100">
    <property type="match status" value="1"/>
</dbReference>
<evidence type="ECO:0000256" key="5">
    <source>
        <dbReference type="ARBA" id="ARBA00023054"/>
    </source>
</evidence>
<evidence type="ECO:0000256" key="4">
    <source>
        <dbReference type="ARBA" id="ARBA00022833"/>
    </source>
</evidence>
<evidence type="ECO:0000256" key="8">
    <source>
        <dbReference type="SAM" id="MobiDB-lite"/>
    </source>
</evidence>
<dbReference type="InterPro" id="IPR041006">
    <property type="entry name" value="Morc_S5"/>
</dbReference>
<dbReference type="Pfam" id="PF07496">
    <property type="entry name" value="zf-CW"/>
    <property type="match status" value="1"/>
</dbReference>
<dbReference type="Pfam" id="PF13589">
    <property type="entry name" value="HATPase_c_3"/>
    <property type="match status" value="1"/>
</dbReference>
<evidence type="ECO:0000256" key="2">
    <source>
        <dbReference type="ARBA" id="ARBA00022723"/>
    </source>
</evidence>
<dbReference type="GO" id="GO:0005634">
    <property type="term" value="C:nucleus"/>
    <property type="evidence" value="ECO:0007669"/>
    <property type="project" value="UniProtKB-SubCell"/>
</dbReference>
<dbReference type="Proteomes" id="UP001374579">
    <property type="component" value="Unassembled WGS sequence"/>
</dbReference>
<dbReference type="PANTHER" id="PTHR23336:SF76">
    <property type="entry name" value="MORC S5 DOMAIN-CONTAINING PROTEIN"/>
    <property type="match status" value="1"/>
</dbReference>
<keyword evidence="2" id="KW-0479">Metal-binding</keyword>
<evidence type="ECO:0000259" key="9">
    <source>
        <dbReference type="PROSITE" id="PS51050"/>
    </source>
</evidence>
<dbReference type="Pfam" id="PF17942">
    <property type="entry name" value="Morc6_S5"/>
    <property type="match status" value="1"/>
</dbReference>
<dbReference type="InterPro" id="IPR011124">
    <property type="entry name" value="Znf_CW"/>
</dbReference>
<accession>A0AAN9BMX1</accession>
<keyword evidence="11" id="KW-1185">Reference proteome</keyword>
<dbReference type="InterPro" id="IPR045261">
    <property type="entry name" value="MORC_ATPase"/>
</dbReference>
<evidence type="ECO:0000313" key="11">
    <source>
        <dbReference type="Proteomes" id="UP001374579"/>
    </source>
</evidence>
<evidence type="ECO:0000256" key="1">
    <source>
        <dbReference type="ARBA" id="ARBA00004123"/>
    </source>
</evidence>
<proteinExistence type="predicted"/>
<dbReference type="SUPFAM" id="SSF55874">
    <property type="entry name" value="ATPase domain of HSP90 chaperone/DNA topoisomerase II/histidine kinase"/>
    <property type="match status" value="1"/>
</dbReference>
<feature type="region of interest" description="Disordered" evidence="8">
    <location>
        <begin position="588"/>
        <end position="840"/>
    </location>
</feature>
<keyword evidence="4" id="KW-0862">Zinc</keyword>
<evidence type="ECO:0000313" key="10">
    <source>
        <dbReference type="EMBL" id="KAK7108118.1"/>
    </source>
</evidence>
<dbReference type="GO" id="GO:0016887">
    <property type="term" value="F:ATP hydrolysis activity"/>
    <property type="evidence" value="ECO:0007669"/>
    <property type="project" value="InterPro"/>
</dbReference>
<keyword evidence="6" id="KW-0539">Nucleus</keyword>
<feature type="coiled-coil region" evidence="7">
    <location>
        <begin position="473"/>
        <end position="546"/>
    </location>
</feature>
<dbReference type="GO" id="GO:0008270">
    <property type="term" value="F:zinc ion binding"/>
    <property type="evidence" value="ECO:0007669"/>
    <property type="project" value="UniProtKB-KW"/>
</dbReference>
<feature type="compositionally biased region" description="Low complexity" evidence="8">
    <location>
        <begin position="659"/>
        <end position="727"/>
    </location>
</feature>
<comment type="subcellular location">
    <subcellularLocation>
        <location evidence="1">Nucleus</location>
    </subcellularLocation>
</comment>
<evidence type="ECO:0000256" key="6">
    <source>
        <dbReference type="ARBA" id="ARBA00023242"/>
    </source>
</evidence>
<organism evidence="10 11">
    <name type="scientific">Littorina saxatilis</name>
    <dbReference type="NCBI Taxonomy" id="31220"/>
    <lineage>
        <taxon>Eukaryota</taxon>
        <taxon>Metazoa</taxon>
        <taxon>Spiralia</taxon>
        <taxon>Lophotrochozoa</taxon>
        <taxon>Mollusca</taxon>
        <taxon>Gastropoda</taxon>
        <taxon>Caenogastropoda</taxon>
        <taxon>Littorinimorpha</taxon>
        <taxon>Littorinoidea</taxon>
        <taxon>Littorinidae</taxon>
        <taxon>Littorina</taxon>
    </lineage>
</organism>
<feature type="domain" description="CW-type" evidence="9">
    <location>
        <begin position="404"/>
        <end position="458"/>
    </location>
</feature>
<dbReference type="PANTHER" id="PTHR23336">
    <property type="entry name" value="ZINC FINGER CW-TYPE COILED-COIL DOMAIN PROTEIN 3"/>
    <property type="match status" value="1"/>
</dbReference>
<keyword evidence="3" id="KW-0863">Zinc-finger</keyword>
<dbReference type="Gene3D" id="3.30.565.10">
    <property type="entry name" value="Histidine kinase-like ATPase, C-terminal domain"/>
    <property type="match status" value="1"/>
</dbReference>
<evidence type="ECO:0000256" key="7">
    <source>
        <dbReference type="SAM" id="Coils"/>
    </source>
</evidence>
<dbReference type="EMBL" id="JBAMIC010000004">
    <property type="protein sequence ID" value="KAK7108118.1"/>
    <property type="molecule type" value="Genomic_DNA"/>
</dbReference>
<gene>
    <name evidence="10" type="ORF">V1264_015911</name>
</gene>